<dbReference type="InterPro" id="IPR036779">
    <property type="entry name" value="LysM_dom_sf"/>
</dbReference>
<evidence type="ECO:0000256" key="1">
    <source>
        <dbReference type="ARBA" id="ARBA00022729"/>
    </source>
</evidence>
<dbReference type="AlphaFoldDB" id="A0A7T7XRQ5"/>
<dbReference type="InterPro" id="IPR011055">
    <property type="entry name" value="Dup_hybrid_motif"/>
</dbReference>
<dbReference type="KEGG" id="bhc:JFL75_02125"/>
<evidence type="ECO:0000313" key="4">
    <source>
        <dbReference type="Proteomes" id="UP000595917"/>
    </source>
</evidence>
<evidence type="ECO:0000313" key="3">
    <source>
        <dbReference type="EMBL" id="QQO11294.1"/>
    </source>
</evidence>
<dbReference type="InterPro" id="IPR050570">
    <property type="entry name" value="Cell_wall_metabolism_enzyme"/>
</dbReference>
<dbReference type="PANTHER" id="PTHR21666:SF289">
    <property type="entry name" value="L-ALA--D-GLU ENDOPEPTIDASE"/>
    <property type="match status" value="1"/>
</dbReference>
<gene>
    <name evidence="3" type="ORF">JFL75_02125</name>
</gene>
<sequence>MYVVIPIDTVPNDGPGALLPAAGDSAPELLEATLDNTGGMGMPYTVTLAGGLTALDLAPDTQDAVSGVPGPELYFRPQTLHFVPYTIQKDDTISKIAQDFGLAQDTLISVNGIKNSRLLQIGRMLKVPNQDGIVHTVKKGDTLSSIAGRYECDMAAIRVANELFSETINAGTDIFVPGARLDRVTLQEINGELFIWPVRSYVTSPYGYRSSPFTGKRQFHTGMDIGAPMGTPIQAAMAGRVSATGYDDISGNYVIITHHSGYRTLYAHMSVIRTKTGTYVRTGDRIGDVGSTGLSTGPHVHFTVYKNGVTVNPRILMK</sequence>
<feature type="domain" description="LysM" evidence="2">
    <location>
        <begin position="133"/>
        <end position="176"/>
    </location>
</feature>
<dbReference type="CDD" id="cd12797">
    <property type="entry name" value="M23_peptidase"/>
    <property type="match status" value="1"/>
</dbReference>
<dbReference type="Gene3D" id="2.70.70.10">
    <property type="entry name" value="Glucose Permease (Domain IIA)"/>
    <property type="match status" value="1"/>
</dbReference>
<dbReference type="Gene3D" id="3.10.350.10">
    <property type="entry name" value="LysM domain"/>
    <property type="match status" value="2"/>
</dbReference>
<dbReference type="PROSITE" id="PS51782">
    <property type="entry name" value="LYSM"/>
    <property type="match status" value="2"/>
</dbReference>
<dbReference type="EMBL" id="CP067089">
    <property type="protein sequence ID" value="QQO11294.1"/>
    <property type="molecule type" value="Genomic_DNA"/>
</dbReference>
<reference evidence="3" key="1">
    <citation type="submission" date="2021-01" db="EMBL/GenBank/DDBJ databases">
        <title>Description of Breznakiella homolactica.</title>
        <authorList>
            <person name="Song Y."/>
            <person name="Brune A."/>
        </authorList>
    </citation>
    <scope>NUCLEOTIDE SEQUENCE</scope>
    <source>
        <strain evidence="3">RmG30</strain>
    </source>
</reference>
<dbReference type="CDD" id="cd00118">
    <property type="entry name" value="LysM"/>
    <property type="match status" value="2"/>
</dbReference>
<dbReference type="Pfam" id="PF01551">
    <property type="entry name" value="Peptidase_M23"/>
    <property type="match status" value="1"/>
</dbReference>
<proteinExistence type="predicted"/>
<name>A0A7T7XRQ5_9SPIR</name>
<dbReference type="InterPro" id="IPR016047">
    <property type="entry name" value="M23ase_b-sheet_dom"/>
</dbReference>
<dbReference type="Proteomes" id="UP000595917">
    <property type="component" value="Chromosome"/>
</dbReference>
<dbReference type="InterPro" id="IPR018392">
    <property type="entry name" value="LysM"/>
</dbReference>
<keyword evidence="4" id="KW-1185">Reference proteome</keyword>
<feature type="domain" description="LysM" evidence="2">
    <location>
        <begin position="83"/>
        <end position="127"/>
    </location>
</feature>
<dbReference type="GO" id="GO:0004222">
    <property type="term" value="F:metalloendopeptidase activity"/>
    <property type="evidence" value="ECO:0007669"/>
    <property type="project" value="TreeGrafter"/>
</dbReference>
<evidence type="ECO:0000259" key="2">
    <source>
        <dbReference type="PROSITE" id="PS51782"/>
    </source>
</evidence>
<organism evidence="3 4">
    <name type="scientific">Breznakiella homolactica</name>
    <dbReference type="NCBI Taxonomy" id="2798577"/>
    <lineage>
        <taxon>Bacteria</taxon>
        <taxon>Pseudomonadati</taxon>
        <taxon>Spirochaetota</taxon>
        <taxon>Spirochaetia</taxon>
        <taxon>Spirochaetales</taxon>
        <taxon>Breznakiellaceae</taxon>
        <taxon>Breznakiella</taxon>
    </lineage>
</organism>
<dbReference type="SMART" id="SM00257">
    <property type="entry name" value="LysM"/>
    <property type="match status" value="2"/>
</dbReference>
<dbReference type="PANTHER" id="PTHR21666">
    <property type="entry name" value="PEPTIDASE-RELATED"/>
    <property type="match status" value="1"/>
</dbReference>
<protein>
    <submittedName>
        <fullName evidence="3">M23 family metallopeptidase</fullName>
    </submittedName>
</protein>
<dbReference type="Pfam" id="PF01476">
    <property type="entry name" value="LysM"/>
    <property type="match status" value="2"/>
</dbReference>
<dbReference type="SUPFAM" id="SSF51261">
    <property type="entry name" value="Duplicated hybrid motif"/>
    <property type="match status" value="1"/>
</dbReference>
<keyword evidence="1" id="KW-0732">Signal</keyword>
<accession>A0A7T7XRQ5</accession>